<dbReference type="PROSITE" id="PS51398">
    <property type="entry name" value="PAW"/>
    <property type="match status" value="1"/>
</dbReference>
<keyword evidence="8" id="KW-0479">Metal-binding</keyword>
<gene>
    <name evidence="14" type="primary">NGLY1</name>
    <name evidence="14" type="ORF">AVEN_40498_1</name>
</gene>
<dbReference type="SMART" id="SM00613">
    <property type="entry name" value="PAW"/>
    <property type="match status" value="1"/>
</dbReference>
<evidence type="ECO:0000256" key="12">
    <source>
        <dbReference type="PROSITE-ProRule" id="PRU00731"/>
    </source>
</evidence>
<evidence type="ECO:0000313" key="15">
    <source>
        <dbReference type="Proteomes" id="UP000499080"/>
    </source>
</evidence>
<evidence type="ECO:0000256" key="11">
    <source>
        <dbReference type="ARBA" id="ARBA00032901"/>
    </source>
</evidence>
<accession>A0A4Y2IMI5</accession>
<comment type="cofactor">
    <cofactor evidence="2">
        <name>Zn(2+)</name>
        <dbReference type="ChEBI" id="CHEBI:29105"/>
    </cofactor>
</comment>
<name>A0A4Y2IMI5_ARAVE</name>
<dbReference type="GO" id="GO:0000224">
    <property type="term" value="F:peptide-N4-(N-acetyl-beta-glucosaminyl)asparagine amidase activity"/>
    <property type="evidence" value="ECO:0007669"/>
    <property type="project" value="UniProtKB-EC"/>
</dbReference>
<dbReference type="AlphaFoldDB" id="A0A4Y2IMI5"/>
<evidence type="ECO:0000256" key="2">
    <source>
        <dbReference type="ARBA" id="ARBA00001947"/>
    </source>
</evidence>
<feature type="domain" description="PAW" evidence="13">
    <location>
        <begin position="290"/>
        <end position="491"/>
    </location>
</feature>
<evidence type="ECO:0000259" key="13">
    <source>
        <dbReference type="PROSITE" id="PS51398"/>
    </source>
</evidence>
<dbReference type="GO" id="GO:0005634">
    <property type="term" value="C:nucleus"/>
    <property type="evidence" value="ECO:0007669"/>
    <property type="project" value="TreeGrafter"/>
</dbReference>
<evidence type="ECO:0000256" key="7">
    <source>
        <dbReference type="ARBA" id="ARBA00022490"/>
    </source>
</evidence>
<keyword evidence="7" id="KW-0963">Cytoplasm</keyword>
<dbReference type="SUPFAM" id="SSF49785">
    <property type="entry name" value="Galactose-binding domain-like"/>
    <property type="match status" value="1"/>
</dbReference>
<keyword evidence="15" id="KW-1185">Reference proteome</keyword>
<dbReference type="InterPro" id="IPR038680">
    <property type="entry name" value="PAW_sf"/>
</dbReference>
<reference evidence="14 15" key="1">
    <citation type="journal article" date="2019" name="Sci. Rep.">
        <title>Orb-weaving spider Araneus ventricosus genome elucidates the spidroin gene catalogue.</title>
        <authorList>
            <person name="Kono N."/>
            <person name="Nakamura H."/>
            <person name="Ohtoshi R."/>
            <person name="Moran D.A.P."/>
            <person name="Shinohara A."/>
            <person name="Yoshida Y."/>
            <person name="Fujiwara M."/>
            <person name="Mori M."/>
            <person name="Tomita M."/>
            <person name="Arakawa K."/>
        </authorList>
    </citation>
    <scope>NUCLEOTIDE SEQUENCE [LARGE SCALE GENOMIC DNA]</scope>
</reference>
<evidence type="ECO:0000256" key="6">
    <source>
        <dbReference type="ARBA" id="ARBA00018546"/>
    </source>
</evidence>
<dbReference type="GO" id="GO:0005829">
    <property type="term" value="C:cytosol"/>
    <property type="evidence" value="ECO:0007669"/>
    <property type="project" value="TreeGrafter"/>
</dbReference>
<sequence>MEPINEEEKTLYTKLINMLSFIDYWEDDSLLQYALTLIPVDELRVKATLKYSSISESDSIDIDDVLLLELLEWFKGSFFKWMDAPKCDSCDVVTENKGFIPPTDDEARWDARRVEHFVCPRCEKSYRFPRFNHPRKLLQTRQGRCGEWANCFTLLCVALGYDARFVIDWTDHVWTEVYSHFNKRWLHCDPCENVCDKPLMYEVGWKKKLKHVIAVSKYEIQDVTWRYTADFEEIRKRRNVCREEFLLHCILTVQEKLQKSLSPPQLKVLLERRARELAEFLSPAKPENEGYSGRTSGSLSWRLARGETSCLPPNYYVFRLSTDEIKQKFFHIKYSCALDKYVRVSSQSIQTEDWKSFTFSQKNIFRKVENDWKVSYLAHAEGFSKGSVTWKFDFRDTNLVINTLKLNLHSRTFNSGNVKWLLFPNSEDENSIRYSPEDVCPLETTDLKGSTSFILTAEMTGGDSWQHAQVFRQSLDSTMFPFEVEIHFEEKVPSS</sequence>
<evidence type="ECO:0000256" key="10">
    <source>
        <dbReference type="ARBA" id="ARBA00022833"/>
    </source>
</evidence>
<dbReference type="PANTHER" id="PTHR12143">
    <property type="entry name" value="PEPTIDE N-GLYCANASE PNGASE -RELATED"/>
    <property type="match status" value="1"/>
</dbReference>
<dbReference type="SMART" id="SM00460">
    <property type="entry name" value="TGc"/>
    <property type="match status" value="1"/>
</dbReference>
<proteinExistence type="inferred from homology"/>
<dbReference type="EMBL" id="BGPR01002738">
    <property type="protein sequence ID" value="GBM78186.1"/>
    <property type="molecule type" value="Genomic_DNA"/>
</dbReference>
<dbReference type="GO" id="GO:0046872">
    <property type="term" value="F:metal ion binding"/>
    <property type="evidence" value="ECO:0007669"/>
    <property type="project" value="UniProtKB-KW"/>
</dbReference>
<keyword evidence="10" id="KW-0862">Zinc</keyword>
<comment type="catalytic activity">
    <reaction evidence="1">
        <text>Hydrolysis of an N(4)-(acetyl-beta-D-glucosaminyl)asparagine residue in which the glucosamine residue may be further glycosylated, to yield a (substituted) N-acetyl-beta-D-glucosaminylamine and a peptide containing an aspartate residue.</text>
        <dbReference type="EC" id="3.5.1.52"/>
    </reaction>
</comment>
<comment type="caution">
    <text evidence="14">The sequence shown here is derived from an EMBL/GenBank/DDBJ whole genome shotgun (WGS) entry which is preliminary data.</text>
</comment>
<protein>
    <recommendedName>
        <fullName evidence="6">Peptide-N(4)-(N-acetyl-beta-glucosaminyl)asparagine amidase</fullName>
        <ecNumber evidence="5">3.5.1.52</ecNumber>
    </recommendedName>
    <alternativeName>
        <fullName evidence="11">Peptide:N-glycanase</fullName>
    </alternativeName>
</protein>
<dbReference type="SUPFAM" id="SSF54001">
    <property type="entry name" value="Cysteine proteinases"/>
    <property type="match status" value="1"/>
</dbReference>
<evidence type="ECO:0000313" key="14">
    <source>
        <dbReference type="EMBL" id="GBM78186.1"/>
    </source>
</evidence>
<evidence type="ECO:0000256" key="5">
    <source>
        <dbReference type="ARBA" id="ARBA00012158"/>
    </source>
</evidence>
<dbReference type="OrthoDB" id="409136at2759"/>
<dbReference type="InterPro" id="IPR038765">
    <property type="entry name" value="Papain-like_cys_pep_sf"/>
</dbReference>
<comment type="subcellular location">
    <subcellularLocation>
        <location evidence="3">Cytoplasm</location>
    </subcellularLocation>
</comment>
<dbReference type="InterPro" id="IPR008979">
    <property type="entry name" value="Galactose-bd-like_sf"/>
</dbReference>
<evidence type="ECO:0000256" key="4">
    <source>
        <dbReference type="ARBA" id="ARBA00009390"/>
    </source>
</evidence>
<dbReference type="PANTHER" id="PTHR12143:SF19">
    <property type="entry name" value="PEPTIDE-N(4)-(N-ACETYL-BETA-GLUCOSAMINYL)ASPARAGINE AMIDASE"/>
    <property type="match status" value="1"/>
</dbReference>
<comment type="similarity">
    <text evidence="4 12">Belongs to the transglutaminase-like superfamily. PNGase family.</text>
</comment>
<dbReference type="GO" id="GO:0006516">
    <property type="term" value="P:glycoprotein catabolic process"/>
    <property type="evidence" value="ECO:0007669"/>
    <property type="project" value="InterPro"/>
</dbReference>
<evidence type="ECO:0000256" key="3">
    <source>
        <dbReference type="ARBA" id="ARBA00004496"/>
    </source>
</evidence>
<dbReference type="Pfam" id="PF01841">
    <property type="entry name" value="Transglut_core"/>
    <property type="match status" value="1"/>
</dbReference>
<dbReference type="Gene3D" id="2.20.25.10">
    <property type="match status" value="1"/>
</dbReference>
<dbReference type="Gene3D" id="2.60.120.1020">
    <property type="entry name" value="Peptide N glycanase, PAW domain"/>
    <property type="match status" value="1"/>
</dbReference>
<dbReference type="Pfam" id="PF04721">
    <property type="entry name" value="PAW"/>
    <property type="match status" value="1"/>
</dbReference>
<evidence type="ECO:0000256" key="1">
    <source>
        <dbReference type="ARBA" id="ARBA00001650"/>
    </source>
</evidence>
<evidence type="ECO:0000256" key="9">
    <source>
        <dbReference type="ARBA" id="ARBA00022801"/>
    </source>
</evidence>
<dbReference type="InterPro" id="IPR050883">
    <property type="entry name" value="PNGase"/>
</dbReference>
<dbReference type="Proteomes" id="UP000499080">
    <property type="component" value="Unassembled WGS sequence"/>
</dbReference>
<keyword evidence="9" id="KW-0378">Hydrolase</keyword>
<dbReference type="InterPro" id="IPR006588">
    <property type="entry name" value="Peptide_N_glycanase_PAW_dom"/>
</dbReference>
<dbReference type="EC" id="3.5.1.52" evidence="5"/>
<dbReference type="Gene3D" id="3.10.620.30">
    <property type="match status" value="1"/>
</dbReference>
<evidence type="ECO:0000256" key="8">
    <source>
        <dbReference type="ARBA" id="ARBA00022723"/>
    </source>
</evidence>
<organism evidence="14 15">
    <name type="scientific">Araneus ventricosus</name>
    <name type="common">Orbweaver spider</name>
    <name type="synonym">Epeira ventricosa</name>
    <dbReference type="NCBI Taxonomy" id="182803"/>
    <lineage>
        <taxon>Eukaryota</taxon>
        <taxon>Metazoa</taxon>
        <taxon>Ecdysozoa</taxon>
        <taxon>Arthropoda</taxon>
        <taxon>Chelicerata</taxon>
        <taxon>Arachnida</taxon>
        <taxon>Araneae</taxon>
        <taxon>Araneomorphae</taxon>
        <taxon>Entelegynae</taxon>
        <taxon>Araneoidea</taxon>
        <taxon>Araneidae</taxon>
        <taxon>Araneus</taxon>
    </lineage>
</organism>
<dbReference type="InterPro" id="IPR002931">
    <property type="entry name" value="Transglutaminase-like"/>
</dbReference>